<dbReference type="SMART" id="SM00440">
    <property type="entry name" value="ZnF_C2C2"/>
    <property type="match status" value="1"/>
</dbReference>
<feature type="zinc finger region" description="C4-type" evidence="10">
    <location>
        <begin position="5"/>
        <end position="28"/>
    </location>
</feature>
<evidence type="ECO:0000256" key="3">
    <source>
        <dbReference type="ARBA" id="ARBA00022723"/>
    </source>
</evidence>
<dbReference type="FunFam" id="2.20.25.10:FF:000005">
    <property type="entry name" value="DNA-directed RNA polymerase subunit"/>
    <property type="match status" value="1"/>
</dbReference>
<dbReference type="InterPro" id="IPR034014">
    <property type="entry name" value="Zn_ribbon_RPC11_C"/>
</dbReference>
<comment type="function">
    <text evidence="8">DNA-dependent RNA polymerase catalyzes the transcription of DNA into RNA using the four ribonucleoside triphosphates as substrates.</text>
</comment>
<dbReference type="Proteomes" id="UP000186804">
    <property type="component" value="Unassembled WGS sequence"/>
</dbReference>
<feature type="binding site" evidence="9">
    <location>
        <position position="5"/>
    </location>
    <ligand>
        <name>Zn(2+)</name>
        <dbReference type="ChEBI" id="CHEBI:29105"/>
        <label>1</label>
    </ligand>
</feature>
<evidence type="ECO:0000259" key="12">
    <source>
        <dbReference type="PROSITE" id="PS51133"/>
    </source>
</evidence>
<keyword evidence="2 8" id="KW-0240">DNA-directed RNA polymerase</keyword>
<keyword evidence="5 9" id="KW-0862">Zinc</keyword>
<evidence type="ECO:0000256" key="11">
    <source>
        <dbReference type="RuleBase" id="RU003474"/>
    </source>
</evidence>
<feature type="binding site" evidence="9">
    <location>
        <position position="96"/>
    </location>
    <ligand>
        <name>Zn(2+)</name>
        <dbReference type="ChEBI" id="CHEBI:29105"/>
        <label>2</label>
    </ligand>
</feature>
<evidence type="ECO:0000256" key="7">
    <source>
        <dbReference type="ARBA" id="ARBA00023242"/>
    </source>
</evidence>
<dbReference type="GO" id="GO:0006386">
    <property type="term" value="P:termination of RNA polymerase III transcription"/>
    <property type="evidence" value="ECO:0007669"/>
    <property type="project" value="TreeGrafter"/>
</dbReference>
<accession>A0A1J4MPZ8</accession>
<evidence type="ECO:0000256" key="10">
    <source>
        <dbReference type="PIRSR" id="PIRSR005586-2"/>
    </source>
</evidence>
<feature type="binding site" evidence="9">
    <location>
        <position position="71"/>
    </location>
    <ligand>
        <name>Zn(2+)</name>
        <dbReference type="ChEBI" id="CHEBI:29105"/>
        <label>2</label>
    </ligand>
</feature>
<protein>
    <recommendedName>
        <fullName evidence="8">DNA-directed RNA polymerase subunit</fullName>
    </recommendedName>
</protein>
<dbReference type="InterPro" id="IPR001529">
    <property type="entry name" value="Zn_ribbon_RPB9"/>
</dbReference>
<feature type="binding site" evidence="9">
    <location>
        <position position="8"/>
    </location>
    <ligand>
        <name>Zn(2+)</name>
        <dbReference type="ChEBI" id="CHEBI:29105"/>
        <label>1</label>
    </ligand>
</feature>
<organism evidence="13 14">
    <name type="scientific">Cryptosporidium andersoni</name>
    <dbReference type="NCBI Taxonomy" id="117008"/>
    <lineage>
        <taxon>Eukaryota</taxon>
        <taxon>Sar</taxon>
        <taxon>Alveolata</taxon>
        <taxon>Apicomplexa</taxon>
        <taxon>Conoidasida</taxon>
        <taxon>Coccidia</taxon>
        <taxon>Eucoccidiorida</taxon>
        <taxon>Eimeriorina</taxon>
        <taxon>Cryptosporidiidae</taxon>
        <taxon>Cryptosporidium</taxon>
    </lineage>
</organism>
<dbReference type="Pfam" id="PF02150">
    <property type="entry name" value="Zn_ribbon_RPB9"/>
    <property type="match status" value="1"/>
</dbReference>
<keyword evidence="6 8" id="KW-0804">Transcription</keyword>
<keyword evidence="7 8" id="KW-0539">Nucleus</keyword>
<sequence>MVQFCPHCHNILLIREIDERTAFFCQTCPFIQKLNEKIVKVTELTPKKPEEAQGDMNEIASAKVMAVCPKCSNTEAYFFQLQIRSADEPMTSFYTCVKCEYKWKEN</sequence>
<dbReference type="Pfam" id="PF01096">
    <property type="entry name" value="Zn_ribbon_TFIIS"/>
    <property type="match status" value="1"/>
</dbReference>
<proteinExistence type="inferred from homology"/>
<evidence type="ECO:0000256" key="6">
    <source>
        <dbReference type="ARBA" id="ARBA00023163"/>
    </source>
</evidence>
<evidence type="ECO:0000313" key="14">
    <source>
        <dbReference type="Proteomes" id="UP000186804"/>
    </source>
</evidence>
<keyword evidence="3 9" id="KW-0479">Metal-binding</keyword>
<keyword evidence="4 10" id="KW-0863">Zinc-finger</keyword>
<dbReference type="GO" id="GO:0008270">
    <property type="term" value="F:zinc ion binding"/>
    <property type="evidence" value="ECO:0007669"/>
    <property type="project" value="UniProtKB-KW"/>
</dbReference>
<evidence type="ECO:0000256" key="2">
    <source>
        <dbReference type="ARBA" id="ARBA00022478"/>
    </source>
</evidence>
<evidence type="ECO:0000256" key="4">
    <source>
        <dbReference type="ARBA" id="ARBA00022771"/>
    </source>
</evidence>
<evidence type="ECO:0000256" key="5">
    <source>
        <dbReference type="ARBA" id="ARBA00022833"/>
    </source>
</evidence>
<dbReference type="PROSITE" id="PS00466">
    <property type="entry name" value="ZF_TFIIS_1"/>
    <property type="match status" value="1"/>
</dbReference>
<dbReference type="SUPFAM" id="SSF57783">
    <property type="entry name" value="Zinc beta-ribbon"/>
    <property type="match status" value="1"/>
</dbReference>
<dbReference type="CDD" id="cd10509">
    <property type="entry name" value="Zn-ribbon_RPC11"/>
    <property type="match status" value="1"/>
</dbReference>
<dbReference type="GO" id="GO:0005666">
    <property type="term" value="C:RNA polymerase III complex"/>
    <property type="evidence" value="ECO:0007669"/>
    <property type="project" value="TreeGrafter"/>
</dbReference>
<dbReference type="EMBL" id="LRBS01000093">
    <property type="protein sequence ID" value="OII74949.1"/>
    <property type="molecule type" value="Genomic_DNA"/>
</dbReference>
<dbReference type="GO" id="GO:0003676">
    <property type="term" value="F:nucleic acid binding"/>
    <property type="evidence" value="ECO:0007669"/>
    <property type="project" value="InterPro"/>
</dbReference>
<dbReference type="PIRSF" id="PIRSF005586">
    <property type="entry name" value="RNApol_RpoM"/>
    <property type="match status" value="1"/>
</dbReference>
<dbReference type="SMART" id="SM00661">
    <property type="entry name" value="RPOL9"/>
    <property type="match status" value="1"/>
</dbReference>
<feature type="domain" description="TFIIS-type" evidence="12">
    <location>
        <begin position="64"/>
        <end position="104"/>
    </location>
</feature>
<name>A0A1J4MPZ8_9CRYT</name>
<evidence type="ECO:0000313" key="13">
    <source>
        <dbReference type="EMBL" id="OII74949.1"/>
    </source>
</evidence>
<feature type="binding site" evidence="9">
    <location>
        <position position="25"/>
    </location>
    <ligand>
        <name>Zn(2+)</name>
        <dbReference type="ChEBI" id="CHEBI:29105"/>
        <label>1</label>
    </ligand>
</feature>
<evidence type="ECO:0000256" key="9">
    <source>
        <dbReference type="PIRSR" id="PIRSR005586-1"/>
    </source>
</evidence>
<feature type="binding site" evidence="9">
    <location>
        <position position="68"/>
    </location>
    <ligand>
        <name>Zn(2+)</name>
        <dbReference type="ChEBI" id="CHEBI:29105"/>
        <label>2</label>
    </ligand>
</feature>
<dbReference type="GeneID" id="92364677"/>
<dbReference type="PANTHER" id="PTHR11239:SF12">
    <property type="entry name" value="DNA-DIRECTED RNA POLYMERASE III SUBUNIT RPC10"/>
    <property type="match status" value="1"/>
</dbReference>
<dbReference type="InterPro" id="IPR012164">
    <property type="entry name" value="Rpa12/Rpb9/Rpc10/TFS"/>
</dbReference>
<comment type="similarity">
    <text evidence="8 11">Belongs to the archaeal rpoM/eukaryotic RPA12/RPB9/RPC11 RNA polymerase family.</text>
</comment>
<dbReference type="AlphaFoldDB" id="A0A1J4MPZ8"/>
<dbReference type="OrthoDB" id="282152at2759"/>
<feature type="binding site" evidence="9">
    <location>
        <position position="28"/>
    </location>
    <ligand>
        <name>Zn(2+)</name>
        <dbReference type="ChEBI" id="CHEBI:29105"/>
        <label>1</label>
    </ligand>
</feature>
<gene>
    <name evidence="13" type="ORF">cand_004920</name>
</gene>
<dbReference type="PANTHER" id="PTHR11239">
    <property type="entry name" value="DNA-DIRECTED RNA POLYMERASE"/>
    <property type="match status" value="1"/>
</dbReference>
<comment type="caution">
    <text evidence="13">The sequence shown here is derived from an EMBL/GenBank/DDBJ whole genome shotgun (WGS) entry which is preliminary data.</text>
</comment>
<comment type="subcellular location">
    <subcellularLocation>
        <location evidence="1 8">Nucleus</location>
    </subcellularLocation>
</comment>
<dbReference type="PROSITE" id="PS51133">
    <property type="entry name" value="ZF_TFIIS_2"/>
    <property type="match status" value="1"/>
</dbReference>
<feature type="binding site" evidence="9">
    <location>
        <position position="99"/>
    </location>
    <ligand>
        <name>Zn(2+)</name>
        <dbReference type="ChEBI" id="CHEBI:29105"/>
        <label>2</label>
    </ligand>
</feature>
<dbReference type="VEuPathDB" id="CryptoDB:cand_004920"/>
<reference evidence="13 14" key="1">
    <citation type="submission" date="2016-10" db="EMBL/GenBank/DDBJ databases">
        <title>Reductive evolution of mitochondrial metabolism and differential evolution of invasion-related proteins in Cryptosporidium.</title>
        <authorList>
            <person name="Liu S."/>
            <person name="Roellig D.M."/>
            <person name="Guo Y."/>
            <person name="Li N."/>
            <person name="Frace M.A."/>
            <person name="Tang K."/>
            <person name="Zhang L."/>
            <person name="Feng Y."/>
            <person name="Xiao L."/>
        </authorList>
    </citation>
    <scope>NUCLEOTIDE SEQUENCE [LARGE SCALE GENOMIC DNA]</scope>
    <source>
        <strain evidence="13">30847</strain>
    </source>
</reference>
<evidence type="ECO:0000256" key="8">
    <source>
        <dbReference type="PIRNR" id="PIRNR005586"/>
    </source>
</evidence>
<dbReference type="GO" id="GO:0003899">
    <property type="term" value="F:DNA-directed RNA polymerase activity"/>
    <property type="evidence" value="ECO:0007669"/>
    <property type="project" value="InterPro"/>
</dbReference>
<dbReference type="RefSeq" id="XP_067067321.1">
    <property type="nucleotide sequence ID" value="XM_067210735.1"/>
</dbReference>
<evidence type="ECO:0000256" key="1">
    <source>
        <dbReference type="ARBA" id="ARBA00004123"/>
    </source>
</evidence>
<dbReference type="Gene3D" id="2.20.25.10">
    <property type="match status" value="1"/>
</dbReference>
<dbReference type="InterPro" id="IPR001222">
    <property type="entry name" value="Znf_TFIIS"/>
</dbReference>
<keyword evidence="14" id="KW-1185">Reference proteome</keyword>